<protein>
    <submittedName>
        <fullName evidence="1">Uncharacterized protein</fullName>
    </submittedName>
</protein>
<accession>A0A7R7VFB5</accession>
<keyword evidence="2" id="KW-1185">Reference proteome</keyword>
<reference evidence="1" key="2">
    <citation type="submission" date="2021-02" db="EMBL/GenBank/DDBJ databases">
        <title>Aspergillus chevalieri M1 genome sequence.</title>
        <authorList>
            <person name="Kadooka C."/>
            <person name="Mori K."/>
            <person name="Futagami T."/>
        </authorList>
    </citation>
    <scope>NUCLEOTIDE SEQUENCE</scope>
    <source>
        <strain evidence="1">M1</strain>
    </source>
</reference>
<dbReference type="AlphaFoldDB" id="A0A7R7VFB5"/>
<sequence length="84" mass="9444">MVHLPNLSRQAPKRGPLENGDIVKIRVRVKADSADLGTLRQYGGQTDKDIHEVPGVARESSFDYGDERLLQFEIEIFGESLTFD</sequence>
<organism evidence="1 2">
    <name type="scientific">Aspergillus chevalieri</name>
    <name type="common">Eurotium chevalieri</name>
    <dbReference type="NCBI Taxonomy" id="182096"/>
    <lineage>
        <taxon>Eukaryota</taxon>
        <taxon>Fungi</taxon>
        <taxon>Dikarya</taxon>
        <taxon>Ascomycota</taxon>
        <taxon>Pezizomycotina</taxon>
        <taxon>Eurotiomycetes</taxon>
        <taxon>Eurotiomycetidae</taxon>
        <taxon>Eurotiales</taxon>
        <taxon>Aspergillaceae</taxon>
        <taxon>Aspergillus</taxon>
        <taxon>Aspergillus subgen. Aspergillus</taxon>
    </lineage>
</organism>
<dbReference type="EMBL" id="AP024416">
    <property type="protein sequence ID" value="BCR83609.1"/>
    <property type="molecule type" value="Genomic_DNA"/>
</dbReference>
<dbReference type="KEGG" id="ache:ACHE_11011A"/>
<dbReference type="RefSeq" id="XP_043132131.1">
    <property type="nucleotide sequence ID" value="XM_043275311.1"/>
</dbReference>
<gene>
    <name evidence="1" type="ORF">ACHE_11011A</name>
</gene>
<name>A0A7R7VFB5_ASPCH</name>
<dbReference type="GeneID" id="66977968"/>
<evidence type="ECO:0000313" key="1">
    <source>
        <dbReference type="EMBL" id="BCR83609.1"/>
    </source>
</evidence>
<evidence type="ECO:0000313" key="2">
    <source>
        <dbReference type="Proteomes" id="UP000637239"/>
    </source>
</evidence>
<proteinExistence type="predicted"/>
<dbReference type="Proteomes" id="UP000637239">
    <property type="component" value="Chromosome 1"/>
</dbReference>
<reference evidence="1" key="1">
    <citation type="submission" date="2021-01" db="EMBL/GenBank/DDBJ databases">
        <authorList>
            <consortium name="Aspergillus chevalieri M1 genome sequencing consortium"/>
            <person name="Kazuki M."/>
            <person name="Futagami T."/>
        </authorList>
    </citation>
    <scope>NUCLEOTIDE SEQUENCE</scope>
    <source>
        <strain evidence="1">M1</strain>
    </source>
</reference>